<name>A0A8R7QVG4_TRIUA</name>
<protein>
    <submittedName>
        <fullName evidence="1">Uncharacterized protein</fullName>
    </submittedName>
</protein>
<dbReference type="Gramene" id="TuG1812G0700001195.01.T01">
    <property type="protein sequence ID" value="TuG1812G0700001195.01.T01.cds371225"/>
    <property type="gene ID" value="TuG1812G0700001195.01"/>
</dbReference>
<accession>A0A8R7QVG4</accession>
<reference evidence="1" key="3">
    <citation type="submission" date="2022-06" db="UniProtKB">
        <authorList>
            <consortium name="EnsemblPlants"/>
        </authorList>
    </citation>
    <scope>IDENTIFICATION</scope>
</reference>
<reference evidence="1" key="2">
    <citation type="submission" date="2018-03" db="EMBL/GenBank/DDBJ databases">
        <title>The Triticum urartu genome reveals the dynamic nature of wheat genome evolution.</title>
        <authorList>
            <person name="Ling H."/>
            <person name="Ma B."/>
            <person name="Shi X."/>
            <person name="Liu H."/>
            <person name="Dong L."/>
            <person name="Sun H."/>
            <person name="Cao Y."/>
            <person name="Gao Q."/>
            <person name="Zheng S."/>
            <person name="Li Y."/>
            <person name="Yu Y."/>
            <person name="Du H."/>
            <person name="Qi M."/>
            <person name="Li Y."/>
            <person name="Yu H."/>
            <person name="Cui Y."/>
            <person name="Wang N."/>
            <person name="Chen C."/>
            <person name="Wu H."/>
            <person name="Zhao Y."/>
            <person name="Zhang J."/>
            <person name="Li Y."/>
            <person name="Zhou W."/>
            <person name="Zhang B."/>
            <person name="Hu W."/>
            <person name="Eijk M."/>
            <person name="Tang J."/>
            <person name="Witsenboer H."/>
            <person name="Zhao S."/>
            <person name="Li Z."/>
            <person name="Zhang A."/>
            <person name="Wang D."/>
            <person name="Liang C."/>
        </authorList>
    </citation>
    <scope>NUCLEOTIDE SEQUENCE [LARGE SCALE GENOMIC DNA]</scope>
    <source>
        <strain evidence="1">cv. G1812</strain>
    </source>
</reference>
<dbReference type="AlphaFoldDB" id="A0A8R7QVG4"/>
<proteinExistence type="predicted"/>
<evidence type="ECO:0000313" key="2">
    <source>
        <dbReference type="Proteomes" id="UP000015106"/>
    </source>
</evidence>
<dbReference type="EnsemblPlants" id="TuG1812G0700001195.01.T01">
    <property type="protein sequence ID" value="TuG1812G0700001195.01.T01.cds371225"/>
    <property type="gene ID" value="TuG1812G0700001195.01"/>
</dbReference>
<sequence length="66" mass="7894">MMISKWTSANNDSALVLRYSHVSWSHIHDFIFSNTLRWHIIALIEEKVQKLQEITTETCTRMTMLW</sequence>
<organism evidence="1 2">
    <name type="scientific">Triticum urartu</name>
    <name type="common">Red wild einkorn</name>
    <name type="synonym">Crithodium urartu</name>
    <dbReference type="NCBI Taxonomy" id="4572"/>
    <lineage>
        <taxon>Eukaryota</taxon>
        <taxon>Viridiplantae</taxon>
        <taxon>Streptophyta</taxon>
        <taxon>Embryophyta</taxon>
        <taxon>Tracheophyta</taxon>
        <taxon>Spermatophyta</taxon>
        <taxon>Magnoliopsida</taxon>
        <taxon>Liliopsida</taxon>
        <taxon>Poales</taxon>
        <taxon>Poaceae</taxon>
        <taxon>BOP clade</taxon>
        <taxon>Pooideae</taxon>
        <taxon>Triticodae</taxon>
        <taxon>Triticeae</taxon>
        <taxon>Triticinae</taxon>
        <taxon>Triticum</taxon>
    </lineage>
</organism>
<dbReference type="Proteomes" id="UP000015106">
    <property type="component" value="Chromosome 7"/>
</dbReference>
<evidence type="ECO:0000313" key="1">
    <source>
        <dbReference type="EnsemblPlants" id="TuG1812G0700001195.01.T01.cds371225"/>
    </source>
</evidence>
<reference evidence="2" key="1">
    <citation type="journal article" date="2013" name="Nature">
        <title>Draft genome of the wheat A-genome progenitor Triticum urartu.</title>
        <authorList>
            <person name="Ling H.Q."/>
            <person name="Zhao S."/>
            <person name="Liu D."/>
            <person name="Wang J."/>
            <person name="Sun H."/>
            <person name="Zhang C."/>
            <person name="Fan H."/>
            <person name="Li D."/>
            <person name="Dong L."/>
            <person name="Tao Y."/>
            <person name="Gao C."/>
            <person name="Wu H."/>
            <person name="Li Y."/>
            <person name="Cui Y."/>
            <person name="Guo X."/>
            <person name="Zheng S."/>
            <person name="Wang B."/>
            <person name="Yu K."/>
            <person name="Liang Q."/>
            <person name="Yang W."/>
            <person name="Lou X."/>
            <person name="Chen J."/>
            <person name="Feng M."/>
            <person name="Jian J."/>
            <person name="Zhang X."/>
            <person name="Luo G."/>
            <person name="Jiang Y."/>
            <person name="Liu J."/>
            <person name="Wang Z."/>
            <person name="Sha Y."/>
            <person name="Zhang B."/>
            <person name="Wu H."/>
            <person name="Tang D."/>
            <person name="Shen Q."/>
            <person name="Xue P."/>
            <person name="Zou S."/>
            <person name="Wang X."/>
            <person name="Liu X."/>
            <person name="Wang F."/>
            <person name="Yang Y."/>
            <person name="An X."/>
            <person name="Dong Z."/>
            <person name="Zhang K."/>
            <person name="Zhang X."/>
            <person name="Luo M.C."/>
            <person name="Dvorak J."/>
            <person name="Tong Y."/>
            <person name="Wang J."/>
            <person name="Yang H."/>
            <person name="Li Z."/>
            <person name="Wang D."/>
            <person name="Zhang A."/>
            <person name="Wang J."/>
        </authorList>
    </citation>
    <scope>NUCLEOTIDE SEQUENCE</scope>
    <source>
        <strain evidence="2">cv. G1812</strain>
    </source>
</reference>
<keyword evidence="2" id="KW-1185">Reference proteome</keyword>